<keyword evidence="7" id="KW-1185">Reference proteome</keyword>
<dbReference type="CDD" id="cd05374">
    <property type="entry name" value="17beta-HSD-like_SDR_c"/>
    <property type="match status" value="1"/>
</dbReference>
<gene>
    <name evidence="6" type="ORF">Plec18167_002877</name>
</gene>
<dbReference type="PROSITE" id="PS00061">
    <property type="entry name" value="ADH_SHORT"/>
    <property type="match status" value="1"/>
</dbReference>
<name>A0ABR3Y3H6_9EURO</name>
<dbReference type="PANTHER" id="PTHR43976">
    <property type="entry name" value="SHORT CHAIN DEHYDROGENASE"/>
    <property type="match status" value="1"/>
</dbReference>
<sequence length="283" mass="30437">MAPLVWLVTGCSSGFGDAFARDLLERGEKVIATARNLRSITSLATAGAHILELDVTASVDEVNKVIQKSLKVYGRIDVLLNNAGFVHTGGVEETTIDEDQKVFQTNVFGPLNLARTVLPSMRSRRSGTIVFISSMVAWTGSATMGAYAASKASLSIYAEALRDEVAEFGIQVGALEPGGFRSSLLSSKNMKVPSRHIQDYDESKTRATQAQVAQLDQNQPGDLQKGAKVMVDIITGTGIAAGKKLPGRLIVGSDAYGIVRSVCEHHIKTFDDWQSVITQTNHQ</sequence>
<feature type="domain" description="Ketoreductase" evidence="5">
    <location>
        <begin position="4"/>
        <end position="178"/>
    </location>
</feature>
<dbReference type="InterPro" id="IPR036291">
    <property type="entry name" value="NAD(P)-bd_dom_sf"/>
</dbReference>
<evidence type="ECO:0000313" key="7">
    <source>
        <dbReference type="Proteomes" id="UP001583193"/>
    </source>
</evidence>
<dbReference type="SUPFAM" id="SSF51735">
    <property type="entry name" value="NAD(P)-binding Rossmann-fold domains"/>
    <property type="match status" value="1"/>
</dbReference>
<evidence type="ECO:0000256" key="3">
    <source>
        <dbReference type="ARBA" id="ARBA00023002"/>
    </source>
</evidence>
<evidence type="ECO:0000256" key="1">
    <source>
        <dbReference type="ARBA" id="ARBA00006484"/>
    </source>
</evidence>
<dbReference type="EMBL" id="JAVDPF010000006">
    <property type="protein sequence ID" value="KAL1882461.1"/>
    <property type="molecule type" value="Genomic_DNA"/>
</dbReference>
<evidence type="ECO:0000313" key="6">
    <source>
        <dbReference type="EMBL" id="KAL1882461.1"/>
    </source>
</evidence>
<keyword evidence="3" id="KW-0560">Oxidoreductase</keyword>
<dbReference type="Gene3D" id="3.40.50.720">
    <property type="entry name" value="NAD(P)-binding Rossmann-like Domain"/>
    <property type="match status" value="1"/>
</dbReference>
<dbReference type="Proteomes" id="UP001583193">
    <property type="component" value="Unassembled WGS sequence"/>
</dbReference>
<comment type="similarity">
    <text evidence="1 4">Belongs to the short-chain dehydrogenases/reductases (SDR) family.</text>
</comment>
<keyword evidence="2" id="KW-0521">NADP</keyword>
<comment type="caution">
    <text evidence="6">The sequence shown here is derived from an EMBL/GenBank/DDBJ whole genome shotgun (WGS) entry which is preliminary data.</text>
</comment>
<dbReference type="InterPro" id="IPR057326">
    <property type="entry name" value="KR_dom"/>
</dbReference>
<evidence type="ECO:0000256" key="2">
    <source>
        <dbReference type="ARBA" id="ARBA00022857"/>
    </source>
</evidence>
<dbReference type="SMART" id="SM00822">
    <property type="entry name" value="PKS_KR"/>
    <property type="match status" value="1"/>
</dbReference>
<dbReference type="Pfam" id="PF00106">
    <property type="entry name" value="adh_short"/>
    <property type="match status" value="1"/>
</dbReference>
<dbReference type="InterPro" id="IPR051911">
    <property type="entry name" value="SDR_oxidoreductase"/>
</dbReference>
<dbReference type="PANTHER" id="PTHR43976:SF16">
    <property type="entry name" value="SHORT-CHAIN DEHYDROGENASE_REDUCTASE FAMILY PROTEIN"/>
    <property type="match status" value="1"/>
</dbReference>
<evidence type="ECO:0000256" key="4">
    <source>
        <dbReference type="RuleBase" id="RU000363"/>
    </source>
</evidence>
<dbReference type="InterPro" id="IPR020904">
    <property type="entry name" value="Sc_DH/Rdtase_CS"/>
</dbReference>
<dbReference type="PRINTS" id="PR00081">
    <property type="entry name" value="GDHRDH"/>
</dbReference>
<protein>
    <recommendedName>
        <fullName evidence="5">Ketoreductase domain-containing protein</fullName>
    </recommendedName>
</protein>
<dbReference type="InterPro" id="IPR002347">
    <property type="entry name" value="SDR_fam"/>
</dbReference>
<accession>A0ABR3Y3H6</accession>
<evidence type="ECO:0000259" key="5">
    <source>
        <dbReference type="SMART" id="SM00822"/>
    </source>
</evidence>
<reference evidence="6 7" key="1">
    <citation type="journal article" date="2024" name="IMA Fungus">
        <title>IMA Genome - F19 : A genome assembly and annotation guide to empower mycologists, including annotated draft genome sequences of Ceratocystis pirilliformis, Diaporthe australafricana, Fusarium ophioides, Paecilomyces lecythidis, and Sporothrix stenoceras.</title>
        <authorList>
            <person name="Aylward J."/>
            <person name="Wilson A.M."/>
            <person name="Visagie C.M."/>
            <person name="Spraker J."/>
            <person name="Barnes I."/>
            <person name="Buitendag C."/>
            <person name="Ceriani C."/>
            <person name="Del Mar Angel L."/>
            <person name="du Plessis D."/>
            <person name="Fuchs T."/>
            <person name="Gasser K."/>
            <person name="Kramer D."/>
            <person name="Li W."/>
            <person name="Munsamy K."/>
            <person name="Piso A."/>
            <person name="Price J.L."/>
            <person name="Sonnekus B."/>
            <person name="Thomas C."/>
            <person name="van der Nest A."/>
            <person name="van Dijk A."/>
            <person name="van Heerden A."/>
            <person name="van Vuuren N."/>
            <person name="Yilmaz N."/>
            <person name="Duong T.A."/>
            <person name="van der Merwe N.A."/>
            <person name="Wingfield M.J."/>
            <person name="Wingfield B.D."/>
        </authorList>
    </citation>
    <scope>NUCLEOTIDE SEQUENCE [LARGE SCALE GENOMIC DNA]</scope>
    <source>
        <strain evidence="6 7">CMW 18167</strain>
    </source>
</reference>
<organism evidence="6 7">
    <name type="scientific">Paecilomyces lecythidis</name>
    <dbReference type="NCBI Taxonomy" id="3004212"/>
    <lineage>
        <taxon>Eukaryota</taxon>
        <taxon>Fungi</taxon>
        <taxon>Dikarya</taxon>
        <taxon>Ascomycota</taxon>
        <taxon>Pezizomycotina</taxon>
        <taxon>Eurotiomycetes</taxon>
        <taxon>Eurotiomycetidae</taxon>
        <taxon>Eurotiales</taxon>
        <taxon>Thermoascaceae</taxon>
        <taxon>Paecilomyces</taxon>
    </lineage>
</organism>
<proteinExistence type="inferred from homology"/>
<dbReference type="PRINTS" id="PR00080">
    <property type="entry name" value="SDRFAMILY"/>
</dbReference>